<name>A0A1Y2H942_9FUNG</name>
<comment type="caution">
    <text evidence="1">The sequence shown here is derived from an EMBL/GenBank/DDBJ whole genome shotgun (WGS) entry which is preliminary data.</text>
</comment>
<reference evidence="1 2" key="1">
    <citation type="submission" date="2016-07" db="EMBL/GenBank/DDBJ databases">
        <title>Pervasive Adenine N6-methylation of Active Genes in Fungi.</title>
        <authorList>
            <consortium name="DOE Joint Genome Institute"/>
            <person name="Mondo S.J."/>
            <person name="Dannebaum R.O."/>
            <person name="Kuo R.C."/>
            <person name="Labutti K."/>
            <person name="Haridas S."/>
            <person name="Kuo A."/>
            <person name="Salamov A."/>
            <person name="Ahrendt S.R."/>
            <person name="Lipzen A."/>
            <person name="Sullivan W."/>
            <person name="Andreopoulos W.B."/>
            <person name="Clum A."/>
            <person name="Lindquist E."/>
            <person name="Daum C."/>
            <person name="Ramamoorthy G.K."/>
            <person name="Gryganskyi A."/>
            <person name="Culley D."/>
            <person name="Magnuson J.K."/>
            <person name="James T.Y."/>
            <person name="O'Malley M.A."/>
            <person name="Stajich J.E."/>
            <person name="Spatafora J.W."/>
            <person name="Visel A."/>
            <person name="Grigoriev I.V."/>
        </authorList>
    </citation>
    <scope>NUCLEOTIDE SEQUENCE [LARGE SCALE GENOMIC DNA]</scope>
    <source>
        <strain evidence="1 2">PL171</strain>
    </source>
</reference>
<organism evidence="1 2">
    <name type="scientific">Catenaria anguillulae PL171</name>
    <dbReference type="NCBI Taxonomy" id="765915"/>
    <lineage>
        <taxon>Eukaryota</taxon>
        <taxon>Fungi</taxon>
        <taxon>Fungi incertae sedis</taxon>
        <taxon>Blastocladiomycota</taxon>
        <taxon>Blastocladiomycetes</taxon>
        <taxon>Blastocladiales</taxon>
        <taxon>Catenariaceae</taxon>
        <taxon>Catenaria</taxon>
    </lineage>
</organism>
<dbReference type="EMBL" id="MCFL01000067">
    <property type="protein sequence ID" value="ORZ31079.1"/>
    <property type="molecule type" value="Genomic_DNA"/>
</dbReference>
<gene>
    <name evidence="1" type="ORF">BCR44DRAFT_350907</name>
</gene>
<sequence>MHCMLHVHRVCVTSLCLKRPRRHHLFCSQSVSISVHVLALLLDRWHGPETPDVCSLTTVWPAPAPIKYSISSARAIRCTTPSVPITSFAVSATRFPFTADLLLEIGVARTGRHHVQHLLDSSLPACRLYPLPVALLSHDQLKLAAAVCTFCLIYSLFIIKSPSTRPYSIHSRIQPGASIELRLFGLP</sequence>
<dbReference type="AlphaFoldDB" id="A0A1Y2H942"/>
<dbReference type="Proteomes" id="UP000193411">
    <property type="component" value="Unassembled WGS sequence"/>
</dbReference>
<evidence type="ECO:0000313" key="2">
    <source>
        <dbReference type="Proteomes" id="UP000193411"/>
    </source>
</evidence>
<proteinExistence type="predicted"/>
<evidence type="ECO:0000313" key="1">
    <source>
        <dbReference type="EMBL" id="ORZ31079.1"/>
    </source>
</evidence>
<accession>A0A1Y2H942</accession>
<keyword evidence="2" id="KW-1185">Reference proteome</keyword>
<protein>
    <submittedName>
        <fullName evidence="1">Uncharacterized protein</fullName>
    </submittedName>
</protein>